<reference evidence="1" key="1">
    <citation type="submission" date="2020-05" db="EMBL/GenBank/DDBJ databases">
        <authorList>
            <person name="Chiriac C."/>
            <person name="Salcher M."/>
            <person name="Ghai R."/>
            <person name="Kavagutti S V."/>
        </authorList>
    </citation>
    <scope>NUCLEOTIDE SEQUENCE</scope>
</reference>
<dbReference type="AlphaFoldDB" id="A0A6J5ZD88"/>
<accession>A0A6J5ZD88</accession>
<name>A0A6J5ZD88_9ZZZZ</name>
<evidence type="ECO:0000313" key="1">
    <source>
        <dbReference type="EMBL" id="CAB4340565.1"/>
    </source>
</evidence>
<proteinExistence type="predicted"/>
<sequence>MKLRILFVALLTAIYILPANAAVMSATKPTVELSYSGNEQVSDLLLTPISISLIGTTEASTSSWIAGSLSGGSDGFISTFSSTGAPLWNLRLGNTNNEIATSAATDSAGTIWVVGASTTSIIKNPNPTPSKLLNPDNVVIEPAAPTNSSFTKLNLWQISVTGQLLNSFETQTVGVVNPQKIFVNSAGVTIFGDYYEKSAVKAFYTSVSKNGVFTPFIKYGVKATQITSGIQNSDGSFTMVGKSADLLLKVKPLSKGDAITLKISNKGVLQQVARATLKSTTRSWDSISTALLQGGLVKYSNKSEAAITKFSALGKPTWNNRYLSKSTALVATGSNSWTTFISNGPIAGVPAWKPKIASSVLLQLGKKGEVITATSFSGTPVAIGRNNEIGTVVITDSGTSFGLVLVN</sequence>
<dbReference type="EMBL" id="CAESAM010000063">
    <property type="protein sequence ID" value="CAB4340565.1"/>
    <property type="molecule type" value="Genomic_DNA"/>
</dbReference>
<organism evidence="1">
    <name type="scientific">freshwater metagenome</name>
    <dbReference type="NCBI Taxonomy" id="449393"/>
    <lineage>
        <taxon>unclassified sequences</taxon>
        <taxon>metagenomes</taxon>
        <taxon>ecological metagenomes</taxon>
    </lineage>
</organism>
<gene>
    <name evidence="1" type="ORF">UFOPK4171_00716</name>
</gene>
<protein>
    <submittedName>
        <fullName evidence="1">Unannotated protein</fullName>
    </submittedName>
</protein>